<dbReference type="PANTHER" id="PTHR33164:SF43">
    <property type="entry name" value="HTH-TYPE TRANSCRIPTIONAL REPRESSOR YETL"/>
    <property type="match status" value="1"/>
</dbReference>
<dbReference type="Gene3D" id="1.10.10.10">
    <property type="entry name" value="Winged helix-like DNA-binding domain superfamily/Winged helix DNA-binding domain"/>
    <property type="match status" value="1"/>
</dbReference>
<organism evidence="2 3">
    <name type="scientific">Billgrantia pellis</name>
    <dbReference type="NCBI Taxonomy" id="2606936"/>
    <lineage>
        <taxon>Bacteria</taxon>
        <taxon>Pseudomonadati</taxon>
        <taxon>Pseudomonadota</taxon>
        <taxon>Gammaproteobacteria</taxon>
        <taxon>Oceanospirillales</taxon>
        <taxon>Halomonadaceae</taxon>
        <taxon>Billgrantia</taxon>
    </lineage>
</organism>
<dbReference type="PROSITE" id="PS50995">
    <property type="entry name" value="HTH_MARR_2"/>
    <property type="match status" value="1"/>
</dbReference>
<dbReference type="GO" id="GO:0006950">
    <property type="term" value="P:response to stress"/>
    <property type="evidence" value="ECO:0007669"/>
    <property type="project" value="TreeGrafter"/>
</dbReference>
<gene>
    <name evidence="2" type="ORF">F0A17_17755</name>
</gene>
<comment type="caution">
    <text evidence="2">The sequence shown here is derived from an EMBL/GenBank/DDBJ whole genome shotgun (WGS) entry which is preliminary data.</text>
</comment>
<feature type="domain" description="HTH marR-type" evidence="1">
    <location>
        <begin position="15"/>
        <end position="147"/>
    </location>
</feature>
<proteinExistence type="predicted"/>
<evidence type="ECO:0000313" key="3">
    <source>
        <dbReference type="Proteomes" id="UP000486760"/>
    </source>
</evidence>
<sequence>MRKYAGRETDAEALTKRDFERLSHFRYRLRCFLRESEEICRRHGLTSLQYQLLLHLKGFEEREWATVGELAERLQAKHHGTVMLVDRCEQLALVERRSGRIDRRHSEVHLLPKGAQLAERVAKEHQPELRHLQEEFTLPGWPELPHS</sequence>
<protein>
    <submittedName>
        <fullName evidence="2">Winged helix-turn-helix transcriptional regulator</fullName>
    </submittedName>
</protein>
<dbReference type="SMART" id="SM00347">
    <property type="entry name" value="HTH_MARR"/>
    <property type="match status" value="1"/>
</dbReference>
<reference evidence="2 3" key="1">
    <citation type="submission" date="2019-08" db="EMBL/GenBank/DDBJ databases">
        <title>Bioinformatics analysis of the strain L3 and L5.</title>
        <authorList>
            <person name="Li X."/>
        </authorList>
    </citation>
    <scope>NUCLEOTIDE SEQUENCE [LARGE SCALE GENOMIC DNA]</scope>
    <source>
        <strain evidence="2 3">L5</strain>
    </source>
</reference>
<evidence type="ECO:0000313" key="2">
    <source>
        <dbReference type="EMBL" id="KAA0010487.1"/>
    </source>
</evidence>
<evidence type="ECO:0000259" key="1">
    <source>
        <dbReference type="PROSITE" id="PS50995"/>
    </source>
</evidence>
<dbReference type="AlphaFoldDB" id="A0A7V7KFC4"/>
<keyword evidence="3" id="KW-1185">Reference proteome</keyword>
<dbReference type="SUPFAM" id="SSF46785">
    <property type="entry name" value="Winged helix' DNA-binding domain"/>
    <property type="match status" value="1"/>
</dbReference>
<dbReference type="InterPro" id="IPR036390">
    <property type="entry name" value="WH_DNA-bd_sf"/>
</dbReference>
<dbReference type="PANTHER" id="PTHR33164">
    <property type="entry name" value="TRANSCRIPTIONAL REGULATOR, MARR FAMILY"/>
    <property type="match status" value="1"/>
</dbReference>
<name>A0A7V7KFC4_9GAMM</name>
<accession>A0A7V7KFC4</accession>
<dbReference type="GO" id="GO:0003700">
    <property type="term" value="F:DNA-binding transcription factor activity"/>
    <property type="evidence" value="ECO:0007669"/>
    <property type="project" value="InterPro"/>
</dbReference>
<dbReference type="InterPro" id="IPR000835">
    <property type="entry name" value="HTH_MarR-typ"/>
</dbReference>
<dbReference type="InterPro" id="IPR039422">
    <property type="entry name" value="MarR/SlyA-like"/>
</dbReference>
<dbReference type="Proteomes" id="UP000486760">
    <property type="component" value="Unassembled WGS sequence"/>
</dbReference>
<dbReference type="Pfam" id="PF12802">
    <property type="entry name" value="MarR_2"/>
    <property type="match status" value="1"/>
</dbReference>
<dbReference type="InterPro" id="IPR036388">
    <property type="entry name" value="WH-like_DNA-bd_sf"/>
</dbReference>
<dbReference type="EMBL" id="VTPY01000007">
    <property type="protein sequence ID" value="KAA0010487.1"/>
    <property type="molecule type" value="Genomic_DNA"/>
</dbReference>